<evidence type="ECO:0000313" key="4">
    <source>
        <dbReference type="Proteomes" id="UP000319257"/>
    </source>
</evidence>
<dbReference type="PANTHER" id="PTHR43591:SF24">
    <property type="entry name" value="2-METHOXY-6-POLYPRENYL-1,4-BENZOQUINOL METHYLASE, MITOCHONDRIAL"/>
    <property type="match status" value="1"/>
</dbReference>
<sequence length="356" mass="39740">MAEQNRPVGPTTTSPEEPAQGPEAASVISAQSVEVDDVFDDNDSAIGESVASYSSSLAESVQNYPMEHGRRYHAYRSGRYSRPNDEVSSKSYAVLEMDRLLLLHEIMTKITGGLYQAPIEKEKVHNILDIGTGTGIWAITVAEEFENATVIGNDLSANMPNFIPPNVKFEVDDVEEDWLYGFKFDWIFCRYMAASILDWPKLVGNIYGNLRPGGWGEFQDFDLQYYSDDGSLKPDDPLLVWISTLLDAARSLGRDPNPGSKLEGWARDAGFKNIVHKRHKIPIGPWAKDPLLKEVGAWNYMQVNGGLEGLSLRLYTGVLGWTPEQVTALLIDVRKSLRNPHVHAILDFHVVYGQKP</sequence>
<dbReference type="AlphaFoldDB" id="A0A507AQ27"/>
<dbReference type="STRING" id="1093900.A0A507AQ27"/>
<dbReference type="InParanoid" id="A0A507AQ27"/>
<dbReference type="GeneID" id="41976697"/>
<proteinExistence type="inferred from homology"/>
<dbReference type="InterPro" id="IPR029063">
    <property type="entry name" value="SAM-dependent_MTases_sf"/>
</dbReference>
<comment type="caution">
    <text evidence="3">The sequence shown here is derived from an EMBL/GenBank/DDBJ whole genome shotgun (WGS) entry which is preliminary data.</text>
</comment>
<accession>A0A507AQ27</accession>
<comment type="similarity">
    <text evidence="1">Belongs to the methyltransferase superfamily. LaeA methyltransferase family.</text>
</comment>
<reference evidence="3 4" key="1">
    <citation type="submission" date="2019-06" db="EMBL/GenBank/DDBJ databases">
        <title>Draft genome sequence of the filamentous fungus Phialemoniopsis curvata isolated from diesel fuel.</title>
        <authorList>
            <person name="Varaljay V.A."/>
            <person name="Lyon W.J."/>
            <person name="Crouch A.L."/>
            <person name="Drake C.E."/>
            <person name="Hollomon J.M."/>
            <person name="Nadeau L.J."/>
            <person name="Nunn H.S."/>
            <person name="Stevenson B.S."/>
            <person name="Bojanowski C.L."/>
            <person name="Crookes-Goodson W.J."/>
        </authorList>
    </citation>
    <scope>NUCLEOTIDE SEQUENCE [LARGE SCALE GENOMIC DNA]</scope>
    <source>
        <strain evidence="3 4">D216</strain>
    </source>
</reference>
<dbReference type="EMBL" id="SKBQ01000066">
    <property type="protein sequence ID" value="TPX09507.1"/>
    <property type="molecule type" value="Genomic_DNA"/>
</dbReference>
<evidence type="ECO:0000256" key="1">
    <source>
        <dbReference type="ARBA" id="ARBA00038158"/>
    </source>
</evidence>
<gene>
    <name evidence="3" type="ORF">E0L32_009250</name>
</gene>
<feature type="region of interest" description="Disordered" evidence="2">
    <location>
        <begin position="1"/>
        <end position="33"/>
    </location>
</feature>
<dbReference type="RefSeq" id="XP_030991218.1">
    <property type="nucleotide sequence ID" value="XM_031144194.1"/>
</dbReference>
<dbReference type="GO" id="GO:0008168">
    <property type="term" value="F:methyltransferase activity"/>
    <property type="evidence" value="ECO:0007669"/>
    <property type="project" value="TreeGrafter"/>
</dbReference>
<protein>
    <recommendedName>
        <fullName evidence="5">Methyltransferase</fullName>
    </recommendedName>
</protein>
<evidence type="ECO:0008006" key="5">
    <source>
        <dbReference type="Google" id="ProtNLM"/>
    </source>
</evidence>
<evidence type="ECO:0000313" key="3">
    <source>
        <dbReference type="EMBL" id="TPX09507.1"/>
    </source>
</evidence>
<name>A0A507AQ27_9PEZI</name>
<dbReference type="SUPFAM" id="SSF53335">
    <property type="entry name" value="S-adenosyl-L-methionine-dependent methyltransferases"/>
    <property type="match status" value="1"/>
</dbReference>
<evidence type="ECO:0000256" key="2">
    <source>
        <dbReference type="SAM" id="MobiDB-lite"/>
    </source>
</evidence>
<dbReference type="OrthoDB" id="2013972at2759"/>
<keyword evidence="4" id="KW-1185">Reference proteome</keyword>
<dbReference type="Gene3D" id="3.40.50.150">
    <property type="entry name" value="Vaccinia Virus protein VP39"/>
    <property type="match status" value="1"/>
</dbReference>
<organism evidence="3 4">
    <name type="scientific">Thyridium curvatum</name>
    <dbReference type="NCBI Taxonomy" id="1093900"/>
    <lineage>
        <taxon>Eukaryota</taxon>
        <taxon>Fungi</taxon>
        <taxon>Dikarya</taxon>
        <taxon>Ascomycota</taxon>
        <taxon>Pezizomycotina</taxon>
        <taxon>Sordariomycetes</taxon>
        <taxon>Sordariomycetidae</taxon>
        <taxon>Thyridiales</taxon>
        <taxon>Thyridiaceae</taxon>
        <taxon>Thyridium</taxon>
    </lineage>
</organism>
<dbReference type="PANTHER" id="PTHR43591">
    <property type="entry name" value="METHYLTRANSFERASE"/>
    <property type="match status" value="1"/>
</dbReference>
<dbReference type="Pfam" id="PF13489">
    <property type="entry name" value="Methyltransf_23"/>
    <property type="match status" value="1"/>
</dbReference>
<dbReference type="CDD" id="cd02440">
    <property type="entry name" value="AdoMet_MTases"/>
    <property type="match status" value="1"/>
</dbReference>
<dbReference type="Proteomes" id="UP000319257">
    <property type="component" value="Unassembled WGS sequence"/>
</dbReference>